<accession>A0A0C3BIK2</accession>
<gene>
    <name evidence="1" type="ORF">M408DRAFT_327581</name>
</gene>
<name>A0A0C3BIK2_SERVB</name>
<reference evidence="1 2" key="1">
    <citation type="submission" date="2014-04" db="EMBL/GenBank/DDBJ databases">
        <authorList>
            <consortium name="DOE Joint Genome Institute"/>
            <person name="Kuo A."/>
            <person name="Zuccaro A."/>
            <person name="Kohler A."/>
            <person name="Nagy L.G."/>
            <person name="Floudas D."/>
            <person name="Copeland A."/>
            <person name="Barry K.W."/>
            <person name="Cichocki N."/>
            <person name="Veneault-Fourrey C."/>
            <person name="LaButti K."/>
            <person name="Lindquist E.A."/>
            <person name="Lipzen A."/>
            <person name="Lundell T."/>
            <person name="Morin E."/>
            <person name="Murat C."/>
            <person name="Sun H."/>
            <person name="Tunlid A."/>
            <person name="Henrissat B."/>
            <person name="Grigoriev I.V."/>
            <person name="Hibbett D.S."/>
            <person name="Martin F."/>
            <person name="Nordberg H.P."/>
            <person name="Cantor M.N."/>
            <person name="Hua S.X."/>
        </authorList>
    </citation>
    <scope>NUCLEOTIDE SEQUENCE [LARGE SCALE GENOMIC DNA]</scope>
    <source>
        <strain evidence="1 2">MAFF 305830</strain>
    </source>
</reference>
<evidence type="ECO:0000313" key="2">
    <source>
        <dbReference type="Proteomes" id="UP000054097"/>
    </source>
</evidence>
<dbReference type="EMBL" id="KN824282">
    <property type="protein sequence ID" value="KIM31336.1"/>
    <property type="molecule type" value="Genomic_DNA"/>
</dbReference>
<sequence>MGQALIHDALAPCYHMIAEITACLLFCRYLYDTGFRHQNVTGIFCVVIARPILLFKCKSVWALERGSHPTTPFFGSISPATLHMPPERSGRADASRGNRWDVVLRHLKPKTNCANRLVGITGFVFEYLSHFGSLWTLSDEMPGISGFLSFAQSML</sequence>
<dbReference type="AlphaFoldDB" id="A0A0C3BIK2"/>
<evidence type="ECO:0000313" key="1">
    <source>
        <dbReference type="EMBL" id="KIM31336.1"/>
    </source>
</evidence>
<dbReference type="Proteomes" id="UP000054097">
    <property type="component" value="Unassembled WGS sequence"/>
</dbReference>
<keyword evidence="2" id="KW-1185">Reference proteome</keyword>
<dbReference type="HOGENOM" id="CLU_1696578_0_0_1"/>
<reference evidence="2" key="2">
    <citation type="submission" date="2015-01" db="EMBL/GenBank/DDBJ databases">
        <title>Evolutionary Origins and Diversification of the Mycorrhizal Mutualists.</title>
        <authorList>
            <consortium name="DOE Joint Genome Institute"/>
            <consortium name="Mycorrhizal Genomics Consortium"/>
            <person name="Kohler A."/>
            <person name="Kuo A."/>
            <person name="Nagy L.G."/>
            <person name="Floudas D."/>
            <person name="Copeland A."/>
            <person name="Barry K.W."/>
            <person name="Cichocki N."/>
            <person name="Veneault-Fourrey C."/>
            <person name="LaButti K."/>
            <person name="Lindquist E.A."/>
            <person name="Lipzen A."/>
            <person name="Lundell T."/>
            <person name="Morin E."/>
            <person name="Murat C."/>
            <person name="Riley R."/>
            <person name="Ohm R."/>
            <person name="Sun H."/>
            <person name="Tunlid A."/>
            <person name="Henrissat B."/>
            <person name="Grigoriev I.V."/>
            <person name="Hibbett D.S."/>
            <person name="Martin F."/>
        </authorList>
    </citation>
    <scope>NUCLEOTIDE SEQUENCE [LARGE SCALE GENOMIC DNA]</scope>
    <source>
        <strain evidence="2">MAFF 305830</strain>
    </source>
</reference>
<proteinExistence type="predicted"/>
<organism evidence="1 2">
    <name type="scientific">Serendipita vermifera MAFF 305830</name>
    <dbReference type="NCBI Taxonomy" id="933852"/>
    <lineage>
        <taxon>Eukaryota</taxon>
        <taxon>Fungi</taxon>
        <taxon>Dikarya</taxon>
        <taxon>Basidiomycota</taxon>
        <taxon>Agaricomycotina</taxon>
        <taxon>Agaricomycetes</taxon>
        <taxon>Sebacinales</taxon>
        <taxon>Serendipitaceae</taxon>
        <taxon>Serendipita</taxon>
    </lineage>
</organism>
<protein>
    <submittedName>
        <fullName evidence="1">Uncharacterized protein</fullName>
    </submittedName>
</protein>